<sequence length="931" mass="105140">MSNSVDFKSLFKYQITMLIVVVFGLILPLIGCSDKKETPEYKIGFSQCVGSDLWRKTMLDEMKTELSLRPGTKLSYADANNSSSKQIDQVKQMIEEGIDLLIISPNEALPLTKIVEETYNKGIPVIVIDRKTSSPLYTAYVGAENYQVGKIAGEYLANSLKGSGNVVEVMGLPGSSPAIERDRGFMDALKKHPQIKVNGQFYGDWLGENTEVQLLKNKDKLKNVDAIFAHNDVMATSTRRVLQKLNLNKRIQVVGVDALPGNGGGLNLVSNKTLTASVLYPTGGKEAINIAMRILNRESFSKENILQTVVIDSSNVQLMKLQWARISSQQNDIERQQTLLADQFKVYNSQRLVLNFIVITLVLAVVFGGLAFHALLENRKINKSLELKNAEILNQRNQLIEMSEKAQAATEAKLNFFTNISHEFRTPLTLILSPLEDLLKNERIKTSAGNNLKLINKNVYRLLRLVNQLMDYRKIEHKKFKLHATANNIIDFIKEILDSFKHSAEKRNIDLRLVIKESPGVVWFDVNILDKVIFNLLSNALKFTSDNGRIYITISKTEDTVHIDVEDNGVGMTDIELKHIFDQFYQSDVNYSRGSGLGLSLSKELILLHKGDISVNSQKWQGTTFRIALPLGDTHLTAEEKVAQEQQSAKLYDQIKIYTTEHDHAAIKEKDRSFEHIKDQSILIIEDNQDLLDYLTDKFEGTYEIFTASTGTNGLAEAYEKIPDLIITDVVVPGISGKNLTQQLKSDIRTSHIPIILLTAQGSIEQQVNGIQSMADVYITKPFNFEYLQANVENLIKNRVILKEHYTSDISSSGVKRTITNVIDKKFLNDFAGIVEHNLGNEHFSVDDISKAIGISRVQLYRKIKALLNCSITDYILNRRLKKAKYYLNNEEYSISEITYMVGISSPTYFSTIFKNKYGMTPTEYKKTRLQ</sequence>
<accession>A0ABU8NTG5</accession>
<evidence type="ECO:0000256" key="2">
    <source>
        <dbReference type="ARBA" id="ARBA00012438"/>
    </source>
</evidence>
<evidence type="ECO:0000256" key="3">
    <source>
        <dbReference type="ARBA" id="ARBA00022553"/>
    </source>
</evidence>
<dbReference type="EMBL" id="JBBEUB010000013">
    <property type="protein sequence ID" value="MEJ2905550.1"/>
    <property type="molecule type" value="Genomic_DNA"/>
</dbReference>
<evidence type="ECO:0000256" key="4">
    <source>
        <dbReference type="ARBA" id="ARBA00023015"/>
    </source>
</evidence>
<dbReference type="SMART" id="SM00388">
    <property type="entry name" value="HisKA"/>
    <property type="match status" value="1"/>
</dbReference>
<dbReference type="Pfam" id="PF02518">
    <property type="entry name" value="HATPase_c"/>
    <property type="match status" value="1"/>
</dbReference>
<evidence type="ECO:0000259" key="10">
    <source>
        <dbReference type="PROSITE" id="PS50109"/>
    </source>
</evidence>
<dbReference type="Gene3D" id="3.30.565.10">
    <property type="entry name" value="Histidine kinase-like ATPase, C-terminal domain"/>
    <property type="match status" value="1"/>
</dbReference>
<evidence type="ECO:0000256" key="8">
    <source>
        <dbReference type="SAM" id="Phobius"/>
    </source>
</evidence>
<dbReference type="InterPro" id="IPR036890">
    <property type="entry name" value="HATPase_C_sf"/>
</dbReference>
<dbReference type="SUPFAM" id="SSF55874">
    <property type="entry name" value="ATPase domain of HSP90 chaperone/DNA topoisomerase II/histidine kinase"/>
    <property type="match status" value="1"/>
</dbReference>
<keyword evidence="8" id="KW-1133">Transmembrane helix</keyword>
<dbReference type="PROSITE" id="PS50109">
    <property type="entry name" value="HIS_KIN"/>
    <property type="match status" value="1"/>
</dbReference>
<dbReference type="PROSITE" id="PS01124">
    <property type="entry name" value="HTH_ARAC_FAMILY_2"/>
    <property type="match status" value="1"/>
</dbReference>
<gene>
    <name evidence="12" type="ORF">WAE58_24110</name>
</gene>
<keyword evidence="8" id="KW-0812">Transmembrane</keyword>
<dbReference type="EC" id="2.7.13.3" evidence="2"/>
<dbReference type="Pfam" id="PF12833">
    <property type="entry name" value="HTH_18"/>
    <property type="match status" value="1"/>
</dbReference>
<feature type="domain" description="HTH araC/xylS-type" evidence="9">
    <location>
        <begin position="829"/>
        <end position="928"/>
    </location>
</feature>
<dbReference type="SUPFAM" id="SSF47384">
    <property type="entry name" value="Homodimeric domain of signal transducing histidine kinase"/>
    <property type="match status" value="1"/>
</dbReference>
<comment type="catalytic activity">
    <reaction evidence="1">
        <text>ATP + protein L-histidine = ADP + protein N-phospho-L-histidine.</text>
        <dbReference type="EC" id="2.7.13.3"/>
    </reaction>
</comment>
<keyword evidence="5" id="KW-0238">DNA-binding</keyword>
<dbReference type="SUPFAM" id="SSF53822">
    <property type="entry name" value="Periplasmic binding protein-like I"/>
    <property type="match status" value="1"/>
</dbReference>
<evidence type="ECO:0000256" key="5">
    <source>
        <dbReference type="ARBA" id="ARBA00023125"/>
    </source>
</evidence>
<keyword evidence="6" id="KW-0804">Transcription</keyword>
<dbReference type="InterPro" id="IPR004358">
    <property type="entry name" value="Sig_transdc_His_kin-like_C"/>
</dbReference>
<evidence type="ECO:0000259" key="9">
    <source>
        <dbReference type="PROSITE" id="PS01124"/>
    </source>
</evidence>
<dbReference type="PRINTS" id="PR00344">
    <property type="entry name" value="BCTRLSENSOR"/>
</dbReference>
<feature type="transmembrane region" description="Helical" evidence="8">
    <location>
        <begin position="12"/>
        <end position="32"/>
    </location>
</feature>
<dbReference type="SMART" id="SM00448">
    <property type="entry name" value="REC"/>
    <property type="match status" value="1"/>
</dbReference>
<dbReference type="PANTHER" id="PTHR43547">
    <property type="entry name" value="TWO-COMPONENT HISTIDINE KINASE"/>
    <property type="match status" value="1"/>
</dbReference>
<keyword evidence="3 7" id="KW-0597">Phosphoprotein</keyword>
<keyword evidence="13" id="KW-1185">Reference proteome</keyword>
<dbReference type="PROSITE" id="PS50110">
    <property type="entry name" value="RESPONSE_REGULATORY"/>
    <property type="match status" value="1"/>
</dbReference>
<dbReference type="CDD" id="cd00082">
    <property type="entry name" value="HisKA"/>
    <property type="match status" value="1"/>
</dbReference>
<dbReference type="CDD" id="cd00075">
    <property type="entry name" value="HATPase"/>
    <property type="match status" value="1"/>
</dbReference>
<dbReference type="CDD" id="cd06308">
    <property type="entry name" value="PBP1_sensor_kinase-like"/>
    <property type="match status" value="1"/>
</dbReference>
<dbReference type="Gene3D" id="1.10.10.60">
    <property type="entry name" value="Homeodomain-like"/>
    <property type="match status" value="2"/>
</dbReference>
<evidence type="ECO:0000256" key="1">
    <source>
        <dbReference type="ARBA" id="ARBA00000085"/>
    </source>
</evidence>
<dbReference type="InterPro" id="IPR036097">
    <property type="entry name" value="HisK_dim/P_sf"/>
</dbReference>
<keyword evidence="8" id="KW-0472">Membrane</keyword>
<protein>
    <recommendedName>
        <fullName evidence="2">histidine kinase</fullName>
        <ecNumber evidence="2">2.7.13.3</ecNumber>
    </recommendedName>
</protein>
<dbReference type="PROSITE" id="PS00041">
    <property type="entry name" value="HTH_ARAC_FAMILY_1"/>
    <property type="match status" value="1"/>
</dbReference>
<evidence type="ECO:0000259" key="11">
    <source>
        <dbReference type="PROSITE" id="PS50110"/>
    </source>
</evidence>
<dbReference type="SUPFAM" id="SSF46689">
    <property type="entry name" value="Homeodomain-like"/>
    <property type="match status" value="1"/>
</dbReference>
<reference evidence="12 13" key="1">
    <citation type="submission" date="2024-03" db="EMBL/GenBank/DDBJ databases">
        <title>Sequence of Lycoming College Course Isolates.</title>
        <authorList>
            <person name="Plotts O."/>
            <person name="Newman J."/>
        </authorList>
    </citation>
    <scope>NUCLEOTIDE SEQUENCE [LARGE SCALE GENOMIC DNA]</scope>
    <source>
        <strain evidence="12 13">CJB-3</strain>
    </source>
</reference>
<dbReference type="InterPro" id="IPR018062">
    <property type="entry name" value="HTH_AraC-typ_CS"/>
</dbReference>
<dbReference type="InterPro" id="IPR011006">
    <property type="entry name" value="CheY-like_superfamily"/>
</dbReference>
<dbReference type="CDD" id="cd17574">
    <property type="entry name" value="REC_OmpR"/>
    <property type="match status" value="1"/>
</dbReference>
<dbReference type="RefSeq" id="WP_288882821.1">
    <property type="nucleotide sequence ID" value="NZ_CBFGNQ010000029.1"/>
</dbReference>
<dbReference type="InterPro" id="IPR028082">
    <property type="entry name" value="Peripla_BP_I"/>
</dbReference>
<feature type="domain" description="Response regulatory" evidence="11">
    <location>
        <begin position="681"/>
        <end position="796"/>
    </location>
</feature>
<name>A0ABU8NTG5_9SPHI</name>
<dbReference type="Gene3D" id="3.40.50.2300">
    <property type="match status" value="3"/>
</dbReference>
<evidence type="ECO:0000256" key="7">
    <source>
        <dbReference type="PROSITE-ProRule" id="PRU00169"/>
    </source>
</evidence>
<organism evidence="12 13">
    <name type="scientific">Pedobacter panaciterrae</name>
    <dbReference type="NCBI Taxonomy" id="363849"/>
    <lineage>
        <taxon>Bacteria</taxon>
        <taxon>Pseudomonadati</taxon>
        <taxon>Bacteroidota</taxon>
        <taxon>Sphingobacteriia</taxon>
        <taxon>Sphingobacteriales</taxon>
        <taxon>Sphingobacteriaceae</taxon>
        <taxon>Pedobacter</taxon>
    </lineage>
</organism>
<dbReference type="Pfam" id="PF00072">
    <property type="entry name" value="Response_reg"/>
    <property type="match status" value="1"/>
</dbReference>
<dbReference type="InterPro" id="IPR005467">
    <property type="entry name" value="His_kinase_dom"/>
</dbReference>
<evidence type="ECO:0000313" key="13">
    <source>
        <dbReference type="Proteomes" id="UP001378956"/>
    </source>
</evidence>
<dbReference type="InterPro" id="IPR009057">
    <property type="entry name" value="Homeodomain-like_sf"/>
</dbReference>
<proteinExistence type="predicted"/>
<dbReference type="Proteomes" id="UP001378956">
    <property type="component" value="Unassembled WGS sequence"/>
</dbReference>
<dbReference type="SMART" id="SM00342">
    <property type="entry name" value="HTH_ARAC"/>
    <property type="match status" value="1"/>
</dbReference>
<dbReference type="InterPro" id="IPR025997">
    <property type="entry name" value="SBP_2_dom"/>
</dbReference>
<feature type="modified residue" description="4-aspartylphosphate" evidence="7">
    <location>
        <position position="729"/>
    </location>
</feature>
<feature type="transmembrane region" description="Helical" evidence="8">
    <location>
        <begin position="352"/>
        <end position="376"/>
    </location>
</feature>
<dbReference type="Pfam" id="PF00512">
    <property type="entry name" value="HisKA"/>
    <property type="match status" value="1"/>
</dbReference>
<dbReference type="Gene3D" id="1.10.287.130">
    <property type="match status" value="1"/>
</dbReference>
<dbReference type="InterPro" id="IPR003594">
    <property type="entry name" value="HATPase_dom"/>
</dbReference>
<dbReference type="InterPro" id="IPR003661">
    <property type="entry name" value="HisK_dim/P_dom"/>
</dbReference>
<keyword evidence="4" id="KW-0805">Transcription regulation</keyword>
<dbReference type="Pfam" id="PF13407">
    <property type="entry name" value="Peripla_BP_4"/>
    <property type="match status" value="1"/>
</dbReference>
<dbReference type="SMART" id="SM00387">
    <property type="entry name" value="HATPase_c"/>
    <property type="match status" value="1"/>
</dbReference>
<comment type="caution">
    <text evidence="12">The sequence shown here is derived from an EMBL/GenBank/DDBJ whole genome shotgun (WGS) entry which is preliminary data.</text>
</comment>
<dbReference type="PANTHER" id="PTHR43547:SF2">
    <property type="entry name" value="HYBRID SIGNAL TRANSDUCTION HISTIDINE KINASE C"/>
    <property type="match status" value="1"/>
</dbReference>
<evidence type="ECO:0000256" key="6">
    <source>
        <dbReference type="ARBA" id="ARBA00023163"/>
    </source>
</evidence>
<dbReference type="InterPro" id="IPR018060">
    <property type="entry name" value="HTH_AraC"/>
</dbReference>
<feature type="domain" description="Histidine kinase" evidence="10">
    <location>
        <begin position="419"/>
        <end position="633"/>
    </location>
</feature>
<dbReference type="SUPFAM" id="SSF52172">
    <property type="entry name" value="CheY-like"/>
    <property type="match status" value="1"/>
</dbReference>
<evidence type="ECO:0000313" key="12">
    <source>
        <dbReference type="EMBL" id="MEJ2905550.1"/>
    </source>
</evidence>
<dbReference type="InterPro" id="IPR001789">
    <property type="entry name" value="Sig_transdc_resp-reg_receiver"/>
</dbReference>